<protein>
    <submittedName>
        <fullName evidence="6">GntR family transcriptional regulator</fullName>
    </submittedName>
</protein>
<feature type="compositionally biased region" description="Polar residues" evidence="4">
    <location>
        <begin position="17"/>
        <end position="29"/>
    </location>
</feature>
<keyword evidence="7" id="KW-1185">Reference proteome</keyword>
<dbReference type="InterPro" id="IPR011711">
    <property type="entry name" value="GntR_C"/>
</dbReference>
<evidence type="ECO:0000313" key="7">
    <source>
        <dbReference type="Proteomes" id="UP001352263"/>
    </source>
</evidence>
<feature type="domain" description="HTH gntR-type" evidence="5">
    <location>
        <begin position="41"/>
        <end position="108"/>
    </location>
</feature>
<proteinExistence type="predicted"/>
<evidence type="ECO:0000256" key="2">
    <source>
        <dbReference type="ARBA" id="ARBA00023125"/>
    </source>
</evidence>
<dbReference type="InterPro" id="IPR036388">
    <property type="entry name" value="WH-like_DNA-bd_sf"/>
</dbReference>
<feature type="compositionally biased region" description="Basic and acidic residues" evidence="4">
    <location>
        <begin position="7"/>
        <end position="16"/>
    </location>
</feature>
<dbReference type="Pfam" id="PF07729">
    <property type="entry name" value="FCD"/>
    <property type="match status" value="1"/>
</dbReference>
<dbReference type="Pfam" id="PF00392">
    <property type="entry name" value="GntR"/>
    <property type="match status" value="1"/>
</dbReference>
<dbReference type="PANTHER" id="PTHR43537">
    <property type="entry name" value="TRANSCRIPTIONAL REGULATOR, GNTR FAMILY"/>
    <property type="match status" value="1"/>
</dbReference>
<keyword evidence="3" id="KW-0804">Transcription</keyword>
<dbReference type="InterPro" id="IPR008920">
    <property type="entry name" value="TF_FadR/GntR_C"/>
</dbReference>
<keyword evidence="2" id="KW-0238">DNA-binding</keyword>
<dbReference type="RefSeq" id="WP_326505082.1">
    <property type="nucleotide sequence ID" value="NZ_JAWIIV010000002.1"/>
</dbReference>
<dbReference type="SUPFAM" id="SSF48008">
    <property type="entry name" value="GntR ligand-binding domain-like"/>
    <property type="match status" value="1"/>
</dbReference>
<dbReference type="CDD" id="cd07377">
    <property type="entry name" value="WHTH_GntR"/>
    <property type="match status" value="1"/>
</dbReference>
<dbReference type="PANTHER" id="PTHR43537:SF45">
    <property type="entry name" value="GNTR FAMILY REGULATORY PROTEIN"/>
    <property type="match status" value="1"/>
</dbReference>
<organism evidence="6 7">
    <name type="scientific">Noviherbaspirillum album</name>
    <dbReference type="NCBI Taxonomy" id="3080276"/>
    <lineage>
        <taxon>Bacteria</taxon>
        <taxon>Pseudomonadati</taxon>
        <taxon>Pseudomonadota</taxon>
        <taxon>Betaproteobacteria</taxon>
        <taxon>Burkholderiales</taxon>
        <taxon>Oxalobacteraceae</taxon>
        <taxon>Noviherbaspirillum</taxon>
    </lineage>
</organism>
<dbReference type="InterPro" id="IPR000524">
    <property type="entry name" value="Tscrpt_reg_HTH_GntR"/>
</dbReference>
<dbReference type="SMART" id="SM00895">
    <property type="entry name" value="FCD"/>
    <property type="match status" value="1"/>
</dbReference>
<dbReference type="InterPro" id="IPR036390">
    <property type="entry name" value="WH_DNA-bd_sf"/>
</dbReference>
<dbReference type="PRINTS" id="PR00035">
    <property type="entry name" value="HTHGNTR"/>
</dbReference>
<evidence type="ECO:0000256" key="1">
    <source>
        <dbReference type="ARBA" id="ARBA00023015"/>
    </source>
</evidence>
<evidence type="ECO:0000256" key="4">
    <source>
        <dbReference type="SAM" id="MobiDB-lite"/>
    </source>
</evidence>
<dbReference type="EMBL" id="JAWIIV010000002">
    <property type="protein sequence ID" value="MEC4718333.1"/>
    <property type="molecule type" value="Genomic_DNA"/>
</dbReference>
<dbReference type="SUPFAM" id="SSF46785">
    <property type="entry name" value="Winged helix' DNA-binding domain"/>
    <property type="match status" value="1"/>
</dbReference>
<evidence type="ECO:0000313" key="6">
    <source>
        <dbReference type="EMBL" id="MEC4718333.1"/>
    </source>
</evidence>
<dbReference type="PROSITE" id="PS50949">
    <property type="entry name" value="HTH_GNTR"/>
    <property type="match status" value="1"/>
</dbReference>
<dbReference type="Gene3D" id="1.10.10.10">
    <property type="entry name" value="Winged helix-like DNA-binding domain superfamily/Winged helix DNA-binding domain"/>
    <property type="match status" value="1"/>
</dbReference>
<dbReference type="SMART" id="SM00345">
    <property type="entry name" value="HTH_GNTR"/>
    <property type="match status" value="1"/>
</dbReference>
<dbReference type="Proteomes" id="UP001352263">
    <property type="component" value="Unassembled WGS sequence"/>
</dbReference>
<feature type="region of interest" description="Disordered" evidence="4">
    <location>
        <begin position="1"/>
        <end position="42"/>
    </location>
</feature>
<comment type="caution">
    <text evidence="6">The sequence shown here is derived from an EMBL/GenBank/DDBJ whole genome shotgun (WGS) entry which is preliminary data.</text>
</comment>
<evidence type="ECO:0000256" key="3">
    <source>
        <dbReference type="ARBA" id="ARBA00023163"/>
    </source>
</evidence>
<reference evidence="6 7" key="1">
    <citation type="submission" date="2023-10" db="EMBL/GenBank/DDBJ databases">
        <title>Noviherbaspirillum sp. CPCC 100848 genome assembly.</title>
        <authorList>
            <person name="Li X.Y."/>
            <person name="Fang X.M."/>
        </authorList>
    </citation>
    <scope>NUCLEOTIDE SEQUENCE [LARGE SCALE GENOMIC DNA]</scope>
    <source>
        <strain evidence="6 7">CPCC 100848</strain>
    </source>
</reference>
<sequence>MGYPKKALNEPKDSKRTSGSLELSLSNQRAKGKLNPRSEKRSMADQAYEQIEEAIVTLKLAPGMSISELELSELTGIGRTPIREAIQRLSREGLITVLPKRGLLIAPLDLMKQMKLLEARREFEGLICRAAAMRATASEKQQFARLTKEFLSAAKSKDSIAFARADKEFNELCLVAARNEYAEGAMRLLLGLSRRFWYFHQGVSKDWAEMALLHANLAHAISKGEVAKAQDAVDELIKNVEKFATATLTNSI</sequence>
<name>A0ABU6J483_9BURK</name>
<dbReference type="Gene3D" id="1.20.120.530">
    <property type="entry name" value="GntR ligand-binding domain-like"/>
    <property type="match status" value="1"/>
</dbReference>
<evidence type="ECO:0000259" key="5">
    <source>
        <dbReference type="PROSITE" id="PS50949"/>
    </source>
</evidence>
<gene>
    <name evidence="6" type="ORF">RY831_04180</name>
</gene>
<accession>A0ABU6J483</accession>
<keyword evidence="1" id="KW-0805">Transcription regulation</keyword>